<accession>A0A4S2HGF4</accession>
<evidence type="ECO:0000313" key="1">
    <source>
        <dbReference type="EMBL" id="TGY94963.1"/>
    </source>
</evidence>
<evidence type="ECO:0000313" key="2">
    <source>
        <dbReference type="Proteomes" id="UP000305451"/>
    </source>
</evidence>
<dbReference type="Proteomes" id="UP000305451">
    <property type="component" value="Unassembled WGS sequence"/>
</dbReference>
<proteinExistence type="predicted"/>
<protein>
    <submittedName>
        <fullName evidence="1">Uncharacterized protein</fullName>
    </submittedName>
</protein>
<gene>
    <name evidence="1" type="ORF">E5162_05905</name>
</gene>
<name>A0A4S2HGF4_9PROT</name>
<reference evidence="1 2" key="1">
    <citation type="journal article" date="2013" name="Int. J. Syst. Evol. Microbiol.">
        <title>Marinicauda pacifica gen. nov., sp. nov., a prosthecate alphaproteobacterium of the family Hyphomonadaceae isolated from deep seawater.</title>
        <authorList>
            <person name="Zhang X.Y."/>
            <person name="Li G.W."/>
            <person name="Wang C.S."/>
            <person name="Zhang Y.J."/>
            <person name="Xu X.W."/>
            <person name="Li H."/>
            <person name="Liu A."/>
            <person name="Liu C."/>
            <person name="Xie B.B."/>
            <person name="Qin Q.L."/>
            <person name="Xu Z."/>
            <person name="Chen X.L."/>
            <person name="Zhou B.C."/>
            <person name="Zhang Y.Z."/>
        </authorList>
    </citation>
    <scope>NUCLEOTIDE SEQUENCE [LARGE SCALE GENOMIC DNA]</scope>
    <source>
        <strain evidence="1 2">P-1 km-3</strain>
    </source>
</reference>
<organism evidence="1 2">
    <name type="scientific">Marinicauda pacifica</name>
    <dbReference type="NCBI Taxonomy" id="1133559"/>
    <lineage>
        <taxon>Bacteria</taxon>
        <taxon>Pseudomonadati</taxon>
        <taxon>Pseudomonadota</taxon>
        <taxon>Alphaproteobacteria</taxon>
        <taxon>Maricaulales</taxon>
        <taxon>Maricaulaceae</taxon>
        <taxon>Marinicauda</taxon>
    </lineage>
</organism>
<dbReference type="AlphaFoldDB" id="A0A4S2HGF4"/>
<sequence>MRNWLANEARGRSDGAGRILDAYDDFQEWNYERQCAAGFSEDDILDYPTSELLTAMFDWTKAGRPASY</sequence>
<dbReference type="EMBL" id="SRXV01000001">
    <property type="protein sequence ID" value="TGY94963.1"/>
    <property type="molecule type" value="Genomic_DNA"/>
</dbReference>
<comment type="caution">
    <text evidence="1">The sequence shown here is derived from an EMBL/GenBank/DDBJ whole genome shotgun (WGS) entry which is preliminary data.</text>
</comment>
<dbReference type="OrthoDB" id="7596615at2"/>
<keyword evidence="2" id="KW-1185">Reference proteome</keyword>